<evidence type="ECO:0000256" key="2">
    <source>
        <dbReference type="ARBA" id="ARBA00022857"/>
    </source>
</evidence>
<evidence type="ECO:0000256" key="1">
    <source>
        <dbReference type="ARBA" id="ARBA00006484"/>
    </source>
</evidence>
<dbReference type="HOGENOM" id="CLU_010194_44_6_1"/>
<dbReference type="Gene3D" id="3.40.50.720">
    <property type="entry name" value="NAD(P)-binding Rossmann-like Domain"/>
    <property type="match status" value="1"/>
</dbReference>
<sequence>MTFDPIKDIPSLEGKVVLVTGGNAGIGKATIRALARHGPAKIYLAARRRDAAEATAAELEKETGYKGIVVLSLDLASFDSVRQCASTFTALESRLDLLFLNAGVASTPPMLTQEGYEFQFGVNHMGHALLTQLLLPTLLQTQAIQEDVRIHVTSSNAAYIPFLPADGINYESLHHTGDHKPFVLYGQSKLANALFARKLAVMYPTLSITASHPGVVKSEIWDKDGGGLFSFVLRYLVIPLRVDIDEGSKTQLWCATAPLPKVQTGAFYFPVGKLHTYKGVSANQGIIDKLWEWTTSELAKHGATGWPAAK</sequence>
<dbReference type="STRING" id="1262450.S3DB99"/>
<dbReference type="VEuPathDB" id="FungiDB:F503_05915"/>
<keyword evidence="5" id="KW-1185">Reference proteome</keyword>
<dbReference type="OMA" id="TQLWCTV"/>
<dbReference type="AlphaFoldDB" id="S3DB99"/>
<dbReference type="OrthoDB" id="191139at2759"/>
<dbReference type="PANTHER" id="PTHR24320">
    <property type="entry name" value="RETINOL DEHYDROGENASE"/>
    <property type="match status" value="1"/>
</dbReference>
<keyword evidence="3" id="KW-0560">Oxidoreductase</keyword>
<gene>
    <name evidence="4" type="ORF">F503_05915</name>
</gene>
<dbReference type="InterPro" id="IPR036291">
    <property type="entry name" value="NAD(P)-bd_dom_sf"/>
</dbReference>
<comment type="similarity">
    <text evidence="1">Belongs to the short-chain dehydrogenases/reductases (SDR) family.</text>
</comment>
<name>S3DB99_OPHP1</name>
<dbReference type="eggNOG" id="KOG1208">
    <property type="taxonomic scope" value="Eukaryota"/>
</dbReference>
<dbReference type="InterPro" id="IPR002347">
    <property type="entry name" value="SDR_fam"/>
</dbReference>
<evidence type="ECO:0000256" key="3">
    <source>
        <dbReference type="ARBA" id="ARBA00023002"/>
    </source>
</evidence>
<proteinExistence type="inferred from homology"/>
<evidence type="ECO:0000313" key="4">
    <source>
        <dbReference type="EMBL" id="EPE10820.1"/>
    </source>
</evidence>
<dbReference type="PANTHER" id="PTHR24320:SF282">
    <property type="entry name" value="WW DOMAIN-CONTAINING OXIDOREDUCTASE"/>
    <property type="match status" value="1"/>
</dbReference>
<dbReference type="Proteomes" id="UP000016923">
    <property type="component" value="Unassembled WGS sequence"/>
</dbReference>
<organism evidence="4 5">
    <name type="scientific">Ophiostoma piceae (strain UAMH 11346)</name>
    <name type="common">Sap stain fungus</name>
    <dbReference type="NCBI Taxonomy" id="1262450"/>
    <lineage>
        <taxon>Eukaryota</taxon>
        <taxon>Fungi</taxon>
        <taxon>Dikarya</taxon>
        <taxon>Ascomycota</taxon>
        <taxon>Pezizomycotina</taxon>
        <taxon>Sordariomycetes</taxon>
        <taxon>Sordariomycetidae</taxon>
        <taxon>Ophiostomatales</taxon>
        <taxon>Ophiostomataceae</taxon>
        <taxon>Ophiostoma</taxon>
    </lineage>
</organism>
<dbReference type="EMBL" id="KE148146">
    <property type="protein sequence ID" value="EPE10820.1"/>
    <property type="molecule type" value="Genomic_DNA"/>
</dbReference>
<dbReference type="GO" id="GO:0016491">
    <property type="term" value="F:oxidoreductase activity"/>
    <property type="evidence" value="ECO:0007669"/>
    <property type="project" value="UniProtKB-KW"/>
</dbReference>
<dbReference type="PRINTS" id="PR00081">
    <property type="entry name" value="GDHRDH"/>
</dbReference>
<keyword evidence="2" id="KW-0521">NADP</keyword>
<evidence type="ECO:0000313" key="5">
    <source>
        <dbReference type="Proteomes" id="UP000016923"/>
    </source>
</evidence>
<reference evidence="4 5" key="1">
    <citation type="journal article" date="2013" name="BMC Genomics">
        <title>The genome and transcriptome of the pine saprophyte Ophiostoma piceae, and a comparison with the bark beetle-associated pine pathogen Grosmannia clavigera.</title>
        <authorList>
            <person name="Haridas S."/>
            <person name="Wang Y."/>
            <person name="Lim L."/>
            <person name="Massoumi Alamouti S."/>
            <person name="Jackman S."/>
            <person name="Docking R."/>
            <person name="Robertson G."/>
            <person name="Birol I."/>
            <person name="Bohlmann J."/>
            <person name="Breuil C."/>
        </authorList>
    </citation>
    <scope>NUCLEOTIDE SEQUENCE [LARGE SCALE GENOMIC DNA]</scope>
    <source>
        <strain evidence="4 5">UAMH 11346</strain>
    </source>
</reference>
<protein>
    <submittedName>
        <fullName evidence="4">Short-chain dehydrogenase reductase</fullName>
    </submittedName>
</protein>
<dbReference type="SUPFAM" id="SSF51735">
    <property type="entry name" value="NAD(P)-binding Rossmann-fold domains"/>
    <property type="match status" value="1"/>
</dbReference>
<accession>S3DB99</accession>
<dbReference type="Pfam" id="PF00106">
    <property type="entry name" value="adh_short"/>
    <property type="match status" value="1"/>
</dbReference>